<keyword evidence="1" id="KW-0560">Oxidoreductase</keyword>
<name>A0A6L8W6H3_9PROT</name>
<dbReference type="GO" id="GO:0005737">
    <property type="term" value="C:cytoplasm"/>
    <property type="evidence" value="ECO:0007669"/>
    <property type="project" value="TreeGrafter"/>
</dbReference>
<feature type="domain" description="FAD dependent oxidoreductase" evidence="2">
    <location>
        <begin position="6"/>
        <end position="361"/>
    </location>
</feature>
<dbReference type="RefSeq" id="WP_161314520.1">
    <property type="nucleotide sequence ID" value="NZ_WTUW01000001.1"/>
</dbReference>
<reference evidence="3 4" key="1">
    <citation type="submission" date="2019-12" db="EMBL/GenBank/DDBJ databases">
        <title>Snethiella sp. nov. sp. isolated from sea sand.</title>
        <authorList>
            <person name="Kim J."/>
            <person name="Jeong S.E."/>
            <person name="Jung H.S."/>
            <person name="Jeon C.O."/>
        </authorList>
    </citation>
    <scope>NUCLEOTIDE SEQUENCE [LARGE SCALE GENOMIC DNA]</scope>
    <source>
        <strain evidence="3 4">DP05</strain>
    </source>
</reference>
<dbReference type="InterPro" id="IPR006076">
    <property type="entry name" value="FAD-dep_OxRdtase"/>
</dbReference>
<dbReference type="GO" id="GO:0016491">
    <property type="term" value="F:oxidoreductase activity"/>
    <property type="evidence" value="ECO:0007669"/>
    <property type="project" value="UniProtKB-KW"/>
</dbReference>
<dbReference type="EMBL" id="WTUW01000001">
    <property type="protein sequence ID" value="MZR29980.1"/>
    <property type="molecule type" value="Genomic_DNA"/>
</dbReference>
<proteinExistence type="predicted"/>
<evidence type="ECO:0000313" key="4">
    <source>
        <dbReference type="Proteomes" id="UP000476030"/>
    </source>
</evidence>
<gene>
    <name evidence="3" type="ORF">GQE98_04945</name>
</gene>
<dbReference type="GO" id="GO:0032981">
    <property type="term" value="P:mitochondrial respiratory chain complex I assembly"/>
    <property type="evidence" value="ECO:0007669"/>
    <property type="project" value="TreeGrafter"/>
</dbReference>
<dbReference type="AlphaFoldDB" id="A0A6L8W6H3"/>
<evidence type="ECO:0000256" key="1">
    <source>
        <dbReference type="ARBA" id="ARBA00023002"/>
    </source>
</evidence>
<evidence type="ECO:0000313" key="3">
    <source>
        <dbReference type="EMBL" id="MZR29980.1"/>
    </source>
</evidence>
<dbReference type="Gene3D" id="3.50.50.60">
    <property type="entry name" value="FAD/NAD(P)-binding domain"/>
    <property type="match status" value="1"/>
</dbReference>
<dbReference type="PANTHER" id="PTHR13847">
    <property type="entry name" value="SARCOSINE DEHYDROGENASE-RELATED"/>
    <property type="match status" value="1"/>
</dbReference>
<dbReference type="SUPFAM" id="SSF51905">
    <property type="entry name" value="FAD/NAD(P)-binding domain"/>
    <property type="match status" value="1"/>
</dbReference>
<dbReference type="InterPro" id="IPR036188">
    <property type="entry name" value="FAD/NAD-bd_sf"/>
</dbReference>
<dbReference type="Pfam" id="PF01266">
    <property type="entry name" value="DAO"/>
    <property type="match status" value="1"/>
</dbReference>
<dbReference type="PANTHER" id="PTHR13847:SF287">
    <property type="entry name" value="FAD-DEPENDENT OXIDOREDUCTASE DOMAIN-CONTAINING PROTEIN 1"/>
    <property type="match status" value="1"/>
</dbReference>
<sequence length="392" mass="43042">MEATRDVVIVGGGVIGSSIAYFLKATPGFSGTVTVLERDPSYEFGSTARSWGGIRQQFSTPENILVSRFTQEFLGQITRYLGVDDVPVDVSYHEQGYLFLAEDRHIPRLYSNNAIQRSLGVNVGLLDPDDLARGFPWMNVADLAGGSLGLSGEGWLDAYSLNQAFRKKAISLGVSYLAREAVGFECDRNRVSAVLLDDGTRLGAGHVVNAAGPAAAIVARWAGIDLPVRPRKRFAYSFSCRTEITGCPLVIDPSGVHFRPEGRQFLAGCSPDPNNDPDCTDFEIDYGWFEEHIWPILAHRVPAFEAIKLENAWAGHYAYNTLDQNAVLGPHPEIRNFYFANGFSGHGLQQSPAVGRAIAELITYGQYRSLDLSRFSFDRMVTGDAISEHNIV</sequence>
<protein>
    <submittedName>
        <fullName evidence="3">FAD-dependent oxidoreductase</fullName>
    </submittedName>
</protein>
<keyword evidence="4" id="KW-1185">Reference proteome</keyword>
<dbReference type="Gene3D" id="3.30.9.10">
    <property type="entry name" value="D-Amino Acid Oxidase, subunit A, domain 2"/>
    <property type="match status" value="1"/>
</dbReference>
<organism evidence="3 4">
    <name type="scientific">Sneathiella litorea</name>
    <dbReference type="NCBI Taxonomy" id="2606216"/>
    <lineage>
        <taxon>Bacteria</taxon>
        <taxon>Pseudomonadati</taxon>
        <taxon>Pseudomonadota</taxon>
        <taxon>Alphaproteobacteria</taxon>
        <taxon>Sneathiellales</taxon>
        <taxon>Sneathiellaceae</taxon>
        <taxon>Sneathiella</taxon>
    </lineage>
</organism>
<evidence type="ECO:0000259" key="2">
    <source>
        <dbReference type="Pfam" id="PF01266"/>
    </source>
</evidence>
<comment type="caution">
    <text evidence="3">The sequence shown here is derived from an EMBL/GenBank/DDBJ whole genome shotgun (WGS) entry which is preliminary data.</text>
</comment>
<dbReference type="Proteomes" id="UP000476030">
    <property type="component" value="Unassembled WGS sequence"/>
</dbReference>
<accession>A0A6L8W6H3</accession>